<proteinExistence type="predicted"/>
<evidence type="ECO:0000313" key="2">
    <source>
        <dbReference type="Proteomes" id="UP000188268"/>
    </source>
</evidence>
<protein>
    <submittedName>
        <fullName evidence="1">Uncharacterized protein</fullName>
    </submittedName>
</protein>
<gene>
    <name evidence="1" type="ORF">CCACVL1_15450</name>
</gene>
<keyword evidence="2" id="KW-1185">Reference proteome</keyword>
<sequence length="91" mass="10271">MDKETELRSHLHEPNELGDCMRVLDRFLELGVIRSRPDVVIIMEGGDGAKESRPAPDEKVLIEEKENGLEGIDLGMAIMVRSEEKVRNIIT</sequence>
<organism evidence="1 2">
    <name type="scientific">Corchorus capsularis</name>
    <name type="common">Jute</name>
    <dbReference type="NCBI Taxonomy" id="210143"/>
    <lineage>
        <taxon>Eukaryota</taxon>
        <taxon>Viridiplantae</taxon>
        <taxon>Streptophyta</taxon>
        <taxon>Embryophyta</taxon>
        <taxon>Tracheophyta</taxon>
        <taxon>Spermatophyta</taxon>
        <taxon>Magnoliopsida</taxon>
        <taxon>eudicotyledons</taxon>
        <taxon>Gunneridae</taxon>
        <taxon>Pentapetalae</taxon>
        <taxon>rosids</taxon>
        <taxon>malvids</taxon>
        <taxon>Malvales</taxon>
        <taxon>Malvaceae</taxon>
        <taxon>Grewioideae</taxon>
        <taxon>Apeibeae</taxon>
        <taxon>Corchorus</taxon>
    </lineage>
</organism>
<reference evidence="1 2" key="1">
    <citation type="submission" date="2013-09" db="EMBL/GenBank/DDBJ databases">
        <title>Corchorus capsularis genome sequencing.</title>
        <authorList>
            <person name="Alam M."/>
            <person name="Haque M.S."/>
            <person name="Islam M.S."/>
            <person name="Emdad E.M."/>
            <person name="Islam M.M."/>
            <person name="Ahmed B."/>
            <person name="Halim A."/>
            <person name="Hossen Q.M.M."/>
            <person name="Hossain M.Z."/>
            <person name="Ahmed R."/>
            <person name="Khan M.M."/>
            <person name="Islam R."/>
            <person name="Rashid M.M."/>
            <person name="Khan S.A."/>
            <person name="Rahman M.S."/>
            <person name="Alam M."/>
        </authorList>
    </citation>
    <scope>NUCLEOTIDE SEQUENCE [LARGE SCALE GENOMIC DNA]</scope>
    <source>
        <strain evidence="2">cv. CVL-1</strain>
        <tissue evidence="1">Whole seedling</tissue>
    </source>
</reference>
<name>A0A1R3I2B3_COCAP</name>
<dbReference type="Gramene" id="OMO76735">
    <property type="protein sequence ID" value="OMO76735"/>
    <property type="gene ID" value="CCACVL1_15450"/>
</dbReference>
<evidence type="ECO:0000313" key="1">
    <source>
        <dbReference type="EMBL" id="OMO76735.1"/>
    </source>
</evidence>
<dbReference type="EMBL" id="AWWV01010852">
    <property type="protein sequence ID" value="OMO76735.1"/>
    <property type="molecule type" value="Genomic_DNA"/>
</dbReference>
<dbReference type="Proteomes" id="UP000188268">
    <property type="component" value="Unassembled WGS sequence"/>
</dbReference>
<accession>A0A1R3I2B3</accession>
<dbReference type="AlphaFoldDB" id="A0A1R3I2B3"/>
<comment type="caution">
    <text evidence="1">The sequence shown here is derived from an EMBL/GenBank/DDBJ whole genome shotgun (WGS) entry which is preliminary data.</text>
</comment>
<dbReference type="OrthoDB" id="1936617at2759"/>